<protein>
    <submittedName>
        <fullName evidence="2">DUF3365 domain-containing protein</fullName>
    </submittedName>
</protein>
<reference evidence="2" key="1">
    <citation type="journal article" date="2023" name="Int. J. Mol. Sci.">
        <title>Metagenomics Revealed a New Genus 'Candidatus Thiocaldithrix dubininis' gen. nov., sp. nov. and a New Species 'Candidatus Thiothrix putei' sp. nov. in the Family Thiotrichaceae, Some Members of Which Have Traits of Both Na+- and H+-Motive Energetics.</title>
        <authorList>
            <person name="Ravin N.V."/>
            <person name="Muntyan M.S."/>
            <person name="Smolyakov D.D."/>
            <person name="Rudenko T.S."/>
            <person name="Beletsky A.V."/>
            <person name="Mardanov A.V."/>
            <person name="Grabovich M.Y."/>
        </authorList>
    </citation>
    <scope>NUCLEOTIDE SEQUENCE</scope>
    <source>
        <strain evidence="2">GKL-01</strain>
    </source>
</reference>
<accession>A0AA95KFG2</accession>
<dbReference type="Proteomes" id="UP001300672">
    <property type="component" value="Chromosome"/>
</dbReference>
<dbReference type="AlphaFoldDB" id="A0AA95KFG2"/>
<gene>
    <name evidence="2" type="ORF">QJT80_04350</name>
</gene>
<dbReference type="PROSITE" id="PS51257">
    <property type="entry name" value="PROKAR_LIPOPROTEIN"/>
    <property type="match status" value="1"/>
</dbReference>
<dbReference type="Pfam" id="PF11845">
    <property type="entry name" value="Tll0287-like"/>
    <property type="match status" value="1"/>
</dbReference>
<dbReference type="InterPro" id="IPR021796">
    <property type="entry name" value="Tll0287-like_dom"/>
</dbReference>
<proteinExistence type="predicted"/>
<evidence type="ECO:0000313" key="2">
    <source>
        <dbReference type="EMBL" id="WGZ91709.1"/>
    </source>
</evidence>
<organism evidence="2">
    <name type="scientific">Candidatus Thiocaldithrix dubininis</name>
    <dbReference type="NCBI Taxonomy" id="3080823"/>
    <lineage>
        <taxon>Bacteria</taxon>
        <taxon>Pseudomonadati</taxon>
        <taxon>Pseudomonadota</taxon>
        <taxon>Gammaproteobacteria</taxon>
        <taxon>Thiotrichales</taxon>
        <taxon>Thiotrichaceae</taxon>
        <taxon>Candidatus Thiocaldithrix</taxon>
    </lineage>
</organism>
<evidence type="ECO:0000259" key="1">
    <source>
        <dbReference type="Pfam" id="PF11845"/>
    </source>
</evidence>
<feature type="domain" description="Tll0287-like" evidence="1">
    <location>
        <begin position="58"/>
        <end position="205"/>
    </location>
</feature>
<reference evidence="2" key="2">
    <citation type="submission" date="2023-04" db="EMBL/GenBank/DDBJ databases">
        <authorList>
            <person name="Beletskiy A.V."/>
            <person name="Mardanov A.V."/>
            <person name="Ravin N.V."/>
        </authorList>
    </citation>
    <scope>NUCLEOTIDE SEQUENCE</scope>
    <source>
        <strain evidence="2">GKL-01</strain>
    </source>
</reference>
<sequence length="212" mass="22522">MKKLVITVSLAALLVACGDKTETTQVTTETKTVETTTTTQAPTPATPVDKAALVEQAKGAVQKLGGTLKGELETAIKAGGPVEALSICQKRAPEIAKSVSDESGMQVSRVSLKNRNPNGAVNEWQSKVLNEFDSRKAAGEDPNTLVYSDIVDNEFRFMKAIPTGQVCLTCHGTDISPAVTAKLKELYPKDIATGYKEGDIRGAFVAVKQLAQ</sequence>
<dbReference type="KEGG" id="tdu:QJT80_04350"/>
<dbReference type="EMBL" id="CP124755">
    <property type="protein sequence ID" value="WGZ91709.1"/>
    <property type="molecule type" value="Genomic_DNA"/>
</dbReference>
<name>A0AA95KFG2_9GAMM</name>